<feature type="compositionally biased region" description="Basic and acidic residues" evidence="1">
    <location>
        <begin position="11"/>
        <end position="22"/>
    </location>
</feature>
<keyword evidence="3" id="KW-1185">Reference proteome</keyword>
<dbReference type="VEuPathDB" id="FungiDB:MGYG_09049"/>
<dbReference type="RefSeq" id="XP_003174352.1">
    <property type="nucleotide sequence ID" value="XM_003174304.1"/>
</dbReference>
<evidence type="ECO:0000256" key="1">
    <source>
        <dbReference type="SAM" id="MobiDB-lite"/>
    </source>
</evidence>
<protein>
    <submittedName>
        <fullName evidence="2">Uncharacterized protein</fullName>
    </submittedName>
</protein>
<feature type="region of interest" description="Disordered" evidence="1">
    <location>
        <begin position="1"/>
        <end position="58"/>
    </location>
</feature>
<name>E4UTH7_ARTGP</name>
<sequence length="58" mass="6689">MAALLCVSESQPEKRQTEDARLQHSVPATDKKHTKTKLKTKKDEDIKQGRDKKNERRG</sequence>
<dbReference type="EMBL" id="DS989824">
    <property type="protein sequence ID" value="EFR01522.1"/>
    <property type="molecule type" value="Genomic_DNA"/>
</dbReference>
<dbReference type="AlphaFoldDB" id="E4UTH7"/>
<gene>
    <name evidence="2" type="ORF">MGYG_09049</name>
</gene>
<proteinExistence type="predicted"/>
<evidence type="ECO:0000313" key="3">
    <source>
        <dbReference type="Proteomes" id="UP000002669"/>
    </source>
</evidence>
<dbReference type="InParanoid" id="E4UTH7"/>
<organism evidence="3">
    <name type="scientific">Arthroderma gypseum (strain ATCC MYA-4604 / CBS 118893)</name>
    <name type="common">Microsporum gypseum</name>
    <dbReference type="NCBI Taxonomy" id="535722"/>
    <lineage>
        <taxon>Eukaryota</taxon>
        <taxon>Fungi</taxon>
        <taxon>Dikarya</taxon>
        <taxon>Ascomycota</taxon>
        <taxon>Pezizomycotina</taxon>
        <taxon>Eurotiomycetes</taxon>
        <taxon>Eurotiomycetidae</taxon>
        <taxon>Onygenales</taxon>
        <taxon>Arthrodermataceae</taxon>
        <taxon>Nannizzia</taxon>
    </lineage>
</organism>
<feature type="compositionally biased region" description="Basic and acidic residues" evidence="1">
    <location>
        <begin position="41"/>
        <end position="58"/>
    </location>
</feature>
<dbReference type="HOGENOM" id="CLU_2978706_0_0_1"/>
<dbReference type="Proteomes" id="UP000002669">
    <property type="component" value="Unassembled WGS sequence"/>
</dbReference>
<dbReference type="GeneID" id="10029646"/>
<evidence type="ECO:0000313" key="2">
    <source>
        <dbReference type="EMBL" id="EFR01522.1"/>
    </source>
</evidence>
<accession>E4UTH7</accession>
<reference evidence="3" key="1">
    <citation type="journal article" date="2012" name="MBio">
        <title>Comparative genome analysis of Trichophyton rubrum and related dermatophytes reveals candidate genes involved in infection.</title>
        <authorList>
            <person name="Martinez D.A."/>
            <person name="Oliver B.G."/>
            <person name="Graeser Y."/>
            <person name="Goldberg J.M."/>
            <person name="Li W."/>
            <person name="Martinez-Rossi N.M."/>
            <person name="Monod M."/>
            <person name="Shelest E."/>
            <person name="Barton R.C."/>
            <person name="Birch E."/>
            <person name="Brakhage A.A."/>
            <person name="Chen Z."/>
            <person name="Gurr S.J."/>
            <person name="Heiman D."/>
            <person name="Heitman J."/>
            <person name="Kosti I."/>
            <person name="Rossi A."/>
            <person name="Saif S."/>
            <person name="Samalova M."/>
            <person name="Saunders C.W."/>
            <person name="Shea T."/>
            <person name="Summerbell R.C."/>
            <person name="Xu J."/>
            <person name="Young S."/>
            <person name="Zeng Q."/>
            <person name="Birren B.W."/>
            <person name="Cuomo C.A."/>
            <person name="White T.C."/>
        </authorList>
    </citation>
    <scope>NUCLEOTIDE SEQUENCE [LARGE SCALE GENOMIC DNA]</scope>
    <source>
        <strain evidence="3">ATCC MYA-4604 / CBS 118893</strain>
    </source>
</reference>